<feature type="domain" description="Myb-like" evidence="7">
    <location>
        <begin position="223"/>
        <end position="274"/>
    </location>
</feature>
<feature type="compositionally biased region" description="Basic and acidic residues" evidence="6">
    <location>
        <begin position="703"/>
        <end position="731"/>
    </location>
</feature>
<evidence type="ECO:0000313" key="10">
    <source>
        <dbReference type="Proteomes" id="UP000007798"/>
    </source>
</evidence>
<feature type="domain" description="HTH myb-type" evidence="8">
    <location>
        <begin position="223"/>
        <end position="278"/>
    </location>
</feature>
<proteinExistence type="predicted"/>
<reference evidence="9 10" key="1">
    <citation type="journal article" date="2007" name="Nature">
        <title>Evolution of genes and genomes on the Drosophila phylogeny.</title>
        <authorList>
            <consortium name="Drosophila 12 Genomes Consortium"/>
            <person name="Clark A.G."/>
            <person name="Eisen M.B."/>
            <person name="Smith D.R."/>
            <person name="Bergman C.M."/>
            <person name="Oliver B."/>
            <person name="Markow T.A."/>
            <person name="Kaufman T.C."/>
            <person name="Kellis M."/>
            <person name="Gelbart W."/>
            <person name="Iyer V.N."/>
            <person name="Pollard D.A."/>
            <person name="Sackton T.B."/>
            <person name="Larracuente A.M."/>
            <person name="Singh N.D."/>
            <person name="Abad J.P."/>
            <person name="Abt D.N."/>
            <person name="Adryan B."/>
            <person name="Aguade M."/>
            <person name="Akashi H."/>
            <person name="Anderson W.W."/>
            <person name="Aquadro C.F."/>
            <person name="Ardell D.H."/>
            <person name="Arguello R."/>
            <person name="Artieri C.G."/>
            <person name="Barbash D.A."/>
            <person name="Barker D."/>
            <person name="Barsanti P."/>
            <person name="Batterham P."/>
            <person name="Batzoglou S."/>
            <person name="Begun D."/>
            <person name="Bhutkar A."/>
            <person name="Blanco E."/>
            <person name="Bosak S.A."/>
            <person name="Bradley R.K."/>
            <person name="Brand A.D."/>
            <person name="Brent M.R."/>
            <person name="Brooks A.N."/>
            <person name="Brown R.H."/>
            <person name="Butlin R.K."/>
            <person name="Caggese C."/>
            <person name="Calvi B.R."/>
            <person name="Bernardo de Carvalho A."/>
            <person name="Caspi A."/>
            <person name="Castrezana S."/>
            <person name="Celniker S.E."/>
            <person name="Chang J.L."/>
            <person name="Chapple C."/>
            <person name="Chatterji S."/>
            <person name="Chinwalla A."/>
            <person name="Civetta A."/>
            <person name="Clifton S.W."/>
            <person name="Comeron J.M."/>
            <person name="Costello J.C."/>
            <person name="Coyne J.A."/>
            <person name="Daub J."/>
            <person name="David R.G."/>
            <person name="Delcher A.L."/>
            <person name="Delehaunty K."/>
            <person name="Do C.B."/>
            <person name="Ebling H."/>
            <person name="Edwards K."/>
            <person name="Eickbush T."/>
            <person name="Evans J.D."/>
            <person name="Filipski A."/>
            <person name="Findeiss S."/>
            <person name="Freyhult E."/>
            <person name="Fulton L."/>
            <person name="Fulton R."/>
            <person name="Garcia A.C."/>
            <person name="Gardiner A."/>
            <person name="Garfield D.A."/>
            <person name="Garvin B.E."/>
            <person name="Gibson G."/>
            <person name="Gilbert D."/>
            <person name="Gnerre S."/>
            <person name="Godfrey J."/>
            <person name="Good R."/>
            <person name="Gotea V."/>
            <person name="Gravely B."/>
            <person name="Greenberg A.J."/>
            <person name="Griffiths-Jones S."/>
            <person name="Gross S."/>
            <person name="Guigo R."/>
            <person name="Gustafson E.A."/>
            <person name="Haerty W."/>
            <person name="Hahn M.W."/>
            <person name="Halligan D.L."/>
            <person name="Halpern A.L."/>
            <person name="Halter G.M."/>
            <person name="Han M.V."/>
            <person name="Heger A."/>
            <person name="Hillier L."/>
            <person name="Hinrichs A.S."/>
            <person name="Holmes I."/>
            <person name="Hoskins R.A."/>
            <person name="Hubisz M.J."/>
            <person name="Hultmark D."/>
            <person name="Huntley M.A."/>
            <person name="Jaffe D.B."/>
            <person name="Jagadeeshan S."/>
            <person name="Jeck W.R."/>
            <person name="Johnson J."/>
            <person name="Jones C.D."/>
            <person name="Jordan W.C."/>
            <person name="Karpen G.H."/>
            <person name="Kataoka E."/>
            <person name="Keightley P.D."/>
            <person name="Kheradpour P."/>
            <person name="Kirkness E.F."/>
            <person name="Koerich L.B."/>
            <person name="Kristiansen K."/>
            <person name="Kudrna D."/>
            <person name="Kulathinal R.J."/>
            <person name="Kumar S."/>
            <person name="Kwok R."/>
            <person name="Lander E."/>
            <person name="Langley C.H."/>
            <person name="Lapoint R."/>
            <person name="Lazzaro B.P."/>
            <person name="Lee S.J."/>
            <person name="Levesque L."/>
            <person name="Li R."/>
            <person name="Lin C.F."/>
            <person name="Lin M.F."/>
            <person name="Lindblad-Toh K."/>
            <person name="Llopart A."/>
            <person name="Long M."/>
            <person name="Low L."/>
            <person name="Lozovsky E."/>
            <person name="Lu J."/>
            <person name="Luo M."/>
            <person name="Machado C.A."/>
            <person name="Makalowski W."/>
            <person name="Marzo M."/>
            <person name="Matsuda M."/>
            <person name="Matzkin L."/>
            <person name="McAllister B."/>
            <person name="McBride C.S."/>
            <person name="McKernan B."/>
            <person name="McKernan K."/>
            <person name="Mendez-Lago M."/>
            <person name="Minx P."/>
            <person name="Mollenhauer M.U."/>
            <person name="Montooth K."/>
            <person name="Mount S.M."/>
            <person name="Mu X."/>
            <person name="Myers E."/>
            <person name="Negre B."/>
            <person name="Newfeld S."/>
            <person name="Nielsen R."/>
            <person name="Noor M.A."/>
            <person name="O'Grady P."/>
            <person name="Pachter L."/>
            <person name="Papaceit M."/>
            <person name="Parisi M.J."/>
            <person name="Parisi M."/>
            <person name="Parts L."/>
            <person name="Pedersen J.S."/>
            <person name="Pesole G."/>
            <person name="Phillippy A.M."/>
            <person name="Ponting C.P."/>
            <person name="Pop M."/>
            <person name="Porcelli D."/>
            <person name="Powell J.R."/>
            <person name="Prohaska S."/>
            <person name="Pruitt K."/>
            <person name="Puig M."/>
            <person name="Quesneville H."/>
            <person name="Ram K.R."/>
            <person name="Rand D."/>
            <person name="Rasmussen M.D."/>
            <person name="Reed L.K."/>
            <person name="Reenan R."/>
            <person name="Reily A."/>
            <person name="Remington K.A."/>
            <person name="Rieger T.T."/>
            <person name="Ritchie M.G."/>
            <person name="Robin C."/>
            <person name="Rogers Y.H."/>
            <person name="Rohde C."/>
            <person name="Rozas J."/>
            <person name="Rubenfield M.J."/>
            <person name="Ruiz A."/>
            <person name="Russo S."/>
            <person name="Salzberg S.L."/>
            <person name="Sanchez-Gracia A."/>
            <person name="Saranga D.J."/>
            <person name="Sato H."/>
            <person name="Schaeffer S.W."/>
            <person name="Schatz M.C."/>
            <person name="Schlenke T."/>
            <person name="Schwartz R."/>
            <person name="Segarra C."/>
            <person name="Singh R.S."/>
            <person name="Sirot L."/>
            <person name="Sirota M."/>
            <person name="Sisneros N.B."/>
            <person name="Smith C.D."/>
            <person name="Smith T.F."/>
            <person name="Spieth J."/>
            <person name="Stage D.E."/>
            <person name="Stark A."/>
            <person name="Stephan W."/>
            <person name="Strausberg R.L."/>
            <person name="Strempel S."/>
            <person name="Sturgill D."/>
            <person name="Sutton G."/>
            <person name="Sutton G.G."/>
            <person name="Tao W."/>
            <person name="Teichmann S."/>
            <person name="Tobari Y.N."/>
            <person name="Tomimura Y."/>
            <person name="Tsolas J.M."/>
            <person name="Valente V.L."/>
            <person name="Venter E."/>
            <person name="Venter J.C."/>
            <person name="Vicario S."/>
            <person name="Vieira F.G."/>
            <person name="Vilella A.J."/>
            <person name="Villasante A."/>
            <person name="Walenz B."/>
            <person name="Wang J."/>
            <person name="Wasserman M."/>
            <person name="Watts T."/>
            <person name="Wilson D."/>
            <person name="Wilson R.K."/>
            <person name="Wing R.A."/>
            <person name="Wolfner M.F."/>
            <person name="Wong A."/>
            <person name="Wong G.K."/>
            <person name="Wu C.I."/>
            <person name="Wu G."/>
            <person name="Yamamoto D."/>
            <person name="Yang H.P."/>
            <person name="Yang S.P."/>
            <person name="Yorke J.A."/>
            <person name="Yoshida K."/>
            <person name="Zdobnov E."/>
            <person name="Zhang P."/>
            <person name="Zhang Y."/>
            <person name="Zimin A.V."/>
            <person name="Baldwin J."/>
            <person name="Abdouelleil A."/>
            <person name="Abdulkadir J."/>
            <person name="Abebe A."/>
            <person name="Abera B."/>
            <person name="Abreu J."/>
            <person name="Acer S.C."/>
            <person name="Aftuck L."/>
            <person name="Alexander A."/>
            <person name="An P."/>
            <person name="Anderson E."/>
            <person name="Anderson S."/>
            <person name="Arachi H."/>
            <person name="Azer M."/>
            <person name="Bachantsang P."/>
            <person name="Barry A."/>
            <person name="Bayul T."/>
            <person name="Berlin A."/>
            <person name="Bessette D."/>
            <person name="Bloom T."/>
            <person name="Blye J."/>
            <person name="Boguslavskiy L."/>
            <person name="Bonnet C."/>
            <person name="Boukhgalter B."/>
            <person name="Bourzgui I."/>
            <person name="Brown A."/>
            <person name="Cahill P."/>
            <person name="Channer S."/>
            <person name="Cheshatsang Y."/>
            <person name="Chuda L."/>
            <person name="Citroen M."/>
            <person name="Collymore A."/>
            <person name="Cooke P."/>
            <person name="Costello M."/>
            <person name="D'Aco K."/>
            <person name="Daza R."/>
            <person name="De Haan G."/>
            <person name="DeGray S."/>
            <person name="DeMaso C."/>
            <person name="Dhargay N."/>
            <person name="Dooley K."/>
            <person name="Dooley E."/>
            <person name="Doricent M."/>
            <person name="Dorje P."/>
            <person name="Dorjee K."/>
            <person name="Dupes A."/>
            <person name="Elong R."/>
            <person name="Falk J."/>
            <person name="Farina A."/>
            <person name="Faro S."/>
            <person name="Ferguson D."/>
            <person name="Fisher S."/>
            <person name="Foley C.D."/>
            <person name="Franke A."/>
            <person name="Friedrich D."/>
            <person name="Gadbois L."/>
            <person name="Gearin G."/>
            <person name="Gearin C.R."/>
            <person name="Giannoukos G."/>
            <person name="Goode T."/>
            <person name="Graham J."/>
            <person name="Grandbois E."/>
            <person name="Grewal S."/>
            <person name="Gyaltsen K."/>
            <person name="Hafez N."/>
            <person name="Hagos B."/>
            <person name="Hall J."/>
            <person name="Henson C."/>
            <person name="Hollinger A."/>
            <person name="Honan T."/>
            <person name="Huard M.D."/>
            <person name="Hughes L."/>
            <person name="Hurhula B."/>
            <person name="Husby M.E."/>
            <person name="Kamat A."/>
            <person name="Kanga B."/>
            <person name="Kashin S."/>
            <person name="Khazanovich D."/>
            <person name="Kisner P."/>
            <person name="Lance K."/>
            <person name="Lara M."/>
            <person name="Lee W."/>
            <person name="Lennon N."/>
            <person name="Letendre F."/>
            <person name="LeVine R."/>
            <person name="Lipovsky A."/>
            <person name="Liu X."/>
            <person name="Liu J."/>
            <person name="Liu S."/>
            <person name="Lokyitsang T."/>
            <person name="Lokyitsang Y."/>
            <person name="Lubonja R."/>
            <person name="Lui A."/>
            <person name="MacDonald P."/>
            <person name="Magnisalis V."/>
            <person name="Maru K."/>
            <person name="Matthews C."/>
            <person name="McCusker W."/>
            <person name="McDonough S."/>
            <person name="Mehta T."/>
            <person name="Meldrim J."/>
            <person name="Meneus L."/>
            <person name="Mihai O."/>
            <person name="Mihalev A."/>
            <person name="Mihova T."/>
            <person name="Mittelman R."/>
            <person name="Mlenga V."/>
            <person name="Montmayeur A."/>
            <person name="Mulrain L."/>
            <person name="Navidi A."/>
            <person name="Naylor J."/>
            <person name="Negash T."/>
            <person name="Nguyen T."/>
            <person name="Nguyen N."/>
            <person name="Nicol R."/>
            <person name="Norbu C."/>
            <person name="Norbu N."/>
            <person name="Novod N."/>
            <person name="O'Neill B."/>
            <person name="Osman S."/>
            <person name="Markiewicz E."/>
            <person name="Oyono O.L."/>
            <person name="Patti C."/>
            <person name="Phunkhang P."/>
            <person name="Pierre F."/>
            <person name="Priest M."/>
            <person name="Raghuraman S."/>
            <person name="Rege F."/>
            <person name="Reyes R."/>
            <person name="Rise C."/>
            <person name="Rogov P."/>
            <person name="Ross K."/>
            <person name="Ryan E."/>
            <person name="Settipalli S."/>
            <person name="Shea T."/>
            <person name="Sherpa N."/>
            <person name="Shi L."/>
            <person name="Shih D."/>
            <person name="Sparrow T."/>
            <person name="Spaulding J."/>
            <person name="Stalker J."/>
            <person name="Stange-Thomann N."/>
            <person name="Stavropoulos S."/>
            <person name="Stone C."/>
            <person name="Strader C."/>
            <person name="Tesfaye S."/>
            <person name="Thomson T."/>
            <person name="Thoulutsang Y."/>
            <person name="Thoulutsang D."/>
            <person name="Topham K."/>
            <person name="Topping I."/>
            <person name="Tsamla T."/>
            <person name="Vassiliev H."/>
            <person name="Vo A."/>
            <person name="Wangchuk T."/>
            <person name="Wangdi T."/>
            <person name="Weiand M."/>
            <person name="Wilkinson J."/>
            <person name="Wilson A."/>
            <person name="Yadav S."/>
            <person name="Young G."/>
            <person name="Yu Q."/>
            <person name="Zembek L."/>
            <person name="Zhong D."/>
            <person name="Zimmer A."/>
            <person name="Zwirko Z."/>
            <person name="Jaffe D.B."/>
            <person name="Alvarez P."/>
            <person name="Brockman W."/>
            <person name="Butler J."/>
            <person name="Chin C."/>
            <person name="Gnerre S."/>
            <person name="Grabherr M."/>
            <person name="Kleber M."/>
            <person name="Mauceli E."/>
            <person name="MacCallum I."/>
        </authorList>
    </citation>
    <scope>NUCLEOTIDE SEQUENCE [LARGE SCALE GENOMIC DNA]</scope>
    <source>
        <strain evidence="10">Tucson 14030-0811.24</strain>
    </source>
</reference>
<dbReference type="InterPro" id="IPR017930">
    <property type="entry name" value="Myb_dom"/>
</dbReference>
<keyword evidence="5" id="KW-0539">Nucleus</keyword>
<dbReference type="KEGG" id="dwi:6650077"/>
<dbReference type="Gene3D" id="1.10.10.60">
    <property type="entry name" value="Homeodomain-like"/>
    <property type="match status" value="4"/>
</dbReference>
<feature type="domain" description="Myb-like" evidence="7">
    <location>
        <begin position="396"/>
        <end position="443"/>
    </location>
</feature>
<dbReference type="SMART" id="SM00717">
    <property type="entry name" value="SANT"/>
    <property type="match status" value="4"/>
</dbReference>
<dbReference type="InterPro" id="IPR051575">
    <property type="entry name" value="Myb-like_DNA-bd"/>
</dbReference>
<feature type="compositionally biased region" description="Acidic residues" evidence="6">
    <location>
        <begin position="767"/>
        <end position="777"/>
    </location>
</feature>
<keyword evidence="10" id="KW-1185">Reference proteome</keyword>
<dbReference type="GO" id="GO:0042796">
    <property type="term" value="P:snRNA transcription by RNA polymerase III"/>
    <property type="evidence" value="ECO:0007669"/>
    <property type="project" value="TreeGrafter"/>
</dbReference>
<evidence type="ECO:0000256" key="6">
    <source>
        <dbReference type="SAM" id="MobiDB-lite"/>
    </source>
</evidence>
<dbReference type="PROSITE" id="PS51294">
    <property type="entry name" value="HTH_MYB"/>
    <property type="match status" value="2"/>
</dbReference>
<dbReference type="GO" id="GO:0005634">
    <property type="term" value="C:nucleus"/>
    <property type="evidence" value="ECO:0007669"/>
    <property type="project" value="UniProtKB-SubCell"/>
</dbReference>
<feature type="domain" description="Myb-like" evidence="7">
    <location>
        <begin position="296"/>
        <end position="343"/>
    </location>
</feature>
<feature type="domain" description="HTH myb-type" evidence="8">
    <location>
        <begin position="400"/>
        <end position="451"/>
    </location>
</feature>
<feature type="region of interest" description="Disordered" evidence="6">
    <location>
        <begin position="697"/>
        <end position="777"/>
    </location>
</feature>
<evidence type="ECO:0000259" key="7">
    <source>
        <dbReference type="PROSITE" id="PS50090"/>
    </source>
</evidence>
<organism evidence="9 10">
    <name type="scientific">Drosophila willistoni</name>
    <name type="common">Fruit fly</name>
    <dbReference type="NCBI Taxonomy" id="7260"/>
    <lineage>
        <taxon>Eukaryota</taxon>
        <taxon>Metazoa</taxon>
        <taxon>Ecdysozoa</taxon>
        <taxon>Arthropoda</taxon>
        <taxon>Hexapoda</taxon>
        <taxon>Insecta</taxon>
        <taxon>Pterygota</taxon>
        <taxon>Neoptera</taxon>
        <taxon>Endopterygota</taxon>
        <taxon>Diptera</taxon>
        <taxon>Brachycera</taxon>
        <taxon>Muscomorpha</taxon>
        <taxon>Ephydroidea</taxon>
        <taxon>Drosophilidae</taxon>
        <taxon>Drosophila</taxon>
        <taxon>Sophophora</taxon>
    </lineage>
</organism>
<dbReference type="AlphaFoldDB" id="B4NJ41"/>
<evidence type="ECO:0000256" key="3">
    <source>
        <dbReference type="ARBA" id="ARBA00023125"/>
    </source>
</evidence>
<gene>
    <name evidence="9" type="primary">Dwil\GK13472</name>
    <name evidence="9" type="ORF">Dwil_GK13472</name>
</gene>
<dbReference type="PhylomeDB" id="B4NJ41"/>
<evidence type="ECO:0000256" key="4">
    <source>
        <dbReference type="ARBA" id="ARBA00023163"/>
    </source>
</evidence>
<comment type="subcellular location">
    <subcellularLocation>
        <location evidence="1">Nucleus</location>
    </subcellularLocation>
</comment>
<dbReference type="EMBL" id="CH964272">
    <property type="protein sequence ID" value="EDW83834.1"/>
    <property type="molecule type" value="Genomic_DNA"/>
</dbReference>
<dbReference type="eggNOG" id="KOG0049">
    <property type="taxonomic scope" value="Eukaryota"/>
</dbReference>
<keyword evidence="3" id="KW-0238">DNA-binding</keyword>
<dbReference type="InterPro" id="IPR001005">
    <property type="entry name" value="SANT/Myb"/>
</dbReference>
<feature type="region of interest" description="Disordered" evidence="6">
    <location>
        <begin position="487"/>
        <end position="518"/>
    </location>
</feature>
<keyword evidence="2" id="KW-0805">Transcription regulation</keyword>
<feature type="compositionally biased region" description="Basic and acidic residues" evidence="6">
    <location>
        <begin position="739"/>
        <end position="754"/>
    </location>
</feature>
<protein>
    <recommendedName>
        <fullName evidence="11">snRNA-activating protein complex subunit 4</fullName>
    </recommendedName>
</protein>
<accession>B4NJ41</accession>
<dbReference type="InterPro" id="IPR009057">
    <property type="entry name" value="Homeodomain-like_sf"/>
</dbReference>
<sequence>MCNVDALKWNQNQLLLEITSLLQTTSQPSDANALVLNQEMQRRLEQVKAKIHILLKSVRARYARNEEILVRRLKPRSRQDEAICQSGAILRGGTFRFKGNLYFRDVDGRSCPNNEDYERRCADEMFPTDFDMRSKHVWTILDKKNVVMGVKQQLLDYTIYKNQLKIQNVLKRKAVDQHTKSLVSLMAAVDGNFSIDWNQISTIDVAYRHSSYSCEAMWQVYLDPKIRRDDWTEEEDEALAEAAKSYQMQNWQAIASSLDGRSDYQCFVRVQTTLRSSVIAASSSSSSPNLSSGGVKWSEEENEKLISMVEKNTMNGQVNWQRVVEHFPGKSKSTIIGRYTYVLHPSISHDPFSSREDMMLFAAVEEYGGKFHCFPRSLFPNRSLAQLRTRYHNVLAQRDKTDAWSELDDTKLMQFVTEHGATQWVNCAAFLGNHTRTSCRTRYLVIKRFLERNPSATVQDFPRRKKTKNSQVTSENWAQRLQEWHDNPDSLAAAETKPPKPKRTRRKKPKVDDPINNSYMRSLKGMDLQIYNYFKYSYNLKLNEPNRPISLPRDATNLERVVKSLAYKQPAANLFKPIQSPTLPKSLSQCYNTMFFKLDTNHNEASPSESSLLLPPSWSTMMGFRAMCILSGHCRSQSSVDTSTFVYDESSPAVQLFRQRLRSLFYRTTLLSRLEVEIFKDLPGALVASPRPPVNTVSPVIEELPKEKKTQQKQQERPNARKILSQDDVKKRASNQMKQIERLIEKQKKCKTEPMSEDEISLKQEFLSEDDGEAEIT</sequence>
<dbReference type="STRING" id="7260.B4NJ41"/>
<dbReference type="PANTHER" id="PTHR46621:SF1">
    <property type="entry name" value="SNRNA-ACTIVATING PROTEIN COMPLEX SUBUNIT 4"/>
    <property type="match status" value="1"/>
</dbReference>
<name>B4NJ41_DROWI</name>
<dbReference type="OrthoDB" id="2143914at2759"/>
<evidence type="ECO:0000256" key="5">
    <source>
        <dbReference type="ARBA" id="ARBA00023242"/>
    </source>
</evidence>
<dbReference type="GO" id="GO:0019185">
    <property type="term" value="C:snRNA-activating protein complex"/>
    <property type="evidence" value="ECO:0007669"/>
    <property type="project" value="TreeGrafter"/>
</dbReference>
<dbReference type="OMA" id="DGRSCPN"/>
<evidence type="ECO:0008006" key="11">
    <source>
        <dbReference type="Google" id="ProtNLM"/>
    </source>
</evidence>
<dbReference type="Pfam" id="PF00249">
    <property type="entry name" value="Myb_DNA-binding"/>
    <property type="match status" value="2"/>
</dbReference>
<evidence type="ECO:0000313" key="9">
    <source>
        <dbReference type="EMBL" id="EDW83834.1"/>
    </source>
</evidence>
<evidence type="ECO:0000259" key="8">
    <source>
        <dbReference type="PROSITE" id="PS51294"/>
    </source>
</evidence>
<dbReference type="SUPFAM" id="SSF46689">
    <property type="entry name" value="Homeodomain-like"/>
    <property type="match status" value="3"/>
</dbReference>
<feature type="compositionally biased region" description="Basic residues" evidence="6">
    <location>
        <begin position="499"/>
        <end position="509"/>
    </location>
</feature>
<dbReference type="GO" id="GO:0001006">
    <property type="term" value="F:RNA polymerase III type 3 promoter sequence-specific DNA binding"/>
    <property type="evidence" value="ECO:0007669"/>
    <property type="project" value="TreeGrafter"/>
</dbReference>
<evidence type="ECO:0000256" key="2">
    <source>
        <dbReference type="ARBA" id="ARBA00023015"/>
    </source>
</evidence>
<dbReference type="GO" id="GO:0042795">
    <property type="term" value="P:snRNA transcription by RNA polymerase II"/>
    <property type="evidence" value="ECO:0007669"/>
    <property type="project" value="TreeGrafter"/>
</dbReference>
<dbReference type="HOGENOM" id="CLU_022680_0_0_1"/>
<dbReference type="GO" id="GO:0000978">
    <property type="term" value="F:RNA polymerase II cis-regulatory region sequence-specific DNA binding"/>
    <property type="evidence" value="ECO:0007669"/>
    <property type="project" value="TreeGrafter"/>
</dbReference>
<keyword evidence="4" id="KW-0804">Transcription</keyword>
<evidence type="ECO:0000256" key="1">
    <source>
        <dbReference type="ARBA" id="ARBA00004123"/>
    </source>
</evidence>
<dbReference type="Proteomes" id="UP000007798">
    <property type="component" value="Unassembled WGS sequence"/>
</dbReference>
<dbReference type="PROSITE" id="PS50090">
    <property type="entry name" value="MYB_LIKE"/>
    <property type="match status" value="3"/>
</dbReference>
<dbReference type="FunCoup" id="B4NJ41">
    <property type="interactions" value="4"/>
</dbReference>
<dbReference type="CDD" id="cd00167">
    <property type="entry name" value="SANT"/>
    <property type="match status" value="3"/>
</dbReference>
<dbReference type="InParanoid" id="B4NJ41"/>
<dbReference type="PANTHER" id="PTHR46621">
    <property type="entry name" value="SNRNA-ACTIVATING PROTEIN COMPLEX SUBUNIT 4"/>
    <property type="match status" value="1"/>
</dbReference>
<dbReference type="Pfam" id="PF13921">
    <property type="entry name" value="Myb_DNA-bind_6"/>
    <property type="match status" value="1"/>
</dbReference>